<accession>A0A8D8P4D4</accession>
<protein>
    <submittedName>
        <fullName evidence="1">(northern house mosquito) hypothetical protein</fullName>
    </submittedName>
</protein>
<reference evidence="1" key="1">
    <citation type="submission" date="2021-05" db="EMBL/GenBank/DDBJ databases">
        <authorList>
            <person name="Alioto T."/>
            <person name="Alioto T."/>
            <person name="Gomez Garrido J."/>
        </authorList>
    </citation>
    <scope>NUCLEOTIDE SEQUENCE</scope>
</reference>
<organism evidence="1">
    <name type="scientific">Culex pipiens</name>
    <name type="common">House mosquito</name>
    <dbReference type="NCBI Taxonomy" id="7175"/>
    <lineage>
        <taxon>Eukaryota</taxon>
        <taxon>Metazoa</taxon>
        <taxon>Ecdysozoa</taxon>
        <taxon>Arthropoda</taxon>
        <taxon>Hexapoda</taxon>
        <taxon>Insecta</taxon>
        <taxon>Pterygota</taxon>
        <taxon>Neoptera</taxon>
        <taxon>Endopterygota</taxon>
        <taxon>Diptera</taxon>
        <taxon>Nematocera</taxon>
        <taxon>Culicoidea</taxon>
        <taxon>Culicidae</taxon>
        <taxon>Culicinae</taxon>
        <taxon>Culicini</taxon>
        <taxon>Culex</taxon>
        <taxon>Culex</taxon>
    </lineage>
</organism>
<evidence type="ECO:0000313" key="1">
    <source>
        <dbReference type="EMBL" id="CAG6588937.1"/>
    </source>
</evidence>
<dbReference type="EMBL" id="HBUE01322484">
    <property type="protein sequence ID" value="CAG6588937.1"/>
    <property type="molecule type" value="Transcribed_RNA"/>
</dbReference>
<proteinExistence type="predicted"/>
<name>A0A8D8P4D4_CULPI</name>
<sequence>MLMAIFGSKNRIYIKAGNLQQKAFESDHLSRPNKNSLQSCVTKTWVLNFNYSALSFNQRIISGRWKSMKIQFFYTFIQYTGGGTTTHRGNQERKKKRPPGLRIAVLMVRHPGGKSSSSSKFLLYSYMVRSQVSVPPPPAR</sequence>
<dbReference type="AlphaFoldDB" id="A0A8D8P4D4"/>
<dbReference type="EMBL" id="HBUE01215924">
    <property type="protein sequence ID" value="CAG6536934.1"/>
    <property type="molecule type" value="Transcribed_RNA"/>
</dbReference>